<dbReference type="Pfam" id="PF01471">
    <property type="entry name" value="PG_binding_1"/>
    <property type="match status" value="1"/>
</dbReference>
<dbReference type="AlphaFoldDB" id="H1CZD9"/>
<feature type="chain" id="PRO_5003549687" description="NlpC/P60 domain-containing protein" evidence="5">
    <location>
        <begin position="25"/>
        <end position="247"/>
    </location>
</feature>
<keyword evidence="5" id="KW-0732">Signal</keyword>
<dbReference type="InterPro" id="IPR038765">
    <property type="entry name" value="Papain-like_cys_pep_sf"/>
</dbReference>
<evidence type="ECO:0000256" key="4">
    <source>
        <dbReference type="ARBA" id="ARBA00022807"/>
    </source>
</evidence>
<gene>
    <name evidence="7" type="ORF">HMPREF9453_00732</name>
</gene>
<evidence type="ECO:0000256" key="1">
    <source>
        <dbReference type="ARBA" id="ARBA00007074"/>
    </source>
</evidence>
<feature type="signal peptide" evidence="5">
    <location>
        <begin position="1"/>
        <end position="24"/>
    </location>
</feature>
<dbReference type="SUPFAM" id="SSF54001">
    <property type="entry name" value="Cysteine proteinases"/>
    <property type="match status" value="1"/>
</dbReference>
<dbReference type="HOGENOM" id="CLU_016043_1_6_9"/>
<keyword evidence="8" id="KW-1185">Reference proteome</keyword>
<name>H1CZD9_9FIRM</name>
<dbReference type="GO" id="GO:0006508">
    <property type="term" value="P:proteolysis"/>
    <property type="evidence" value="ECO:0007669"/>
    <property type="project" value="UniProtKB-KW"/>
</dbReference>
<dbReference type="Proteomes" id="UP000003277">
    <property type="component" value="Unassembled WGS sequence"/>
</dbReference>
<dbReference type="InterPro" id="IPR051202">
    <property type="entry name" value="Peptidase_C40"/>
</dbReference>
<keyword evidence="2" id="KW-0645">Protease</keyword>
<dbReference type="EMBL" id="ADLT01000017">
    <property type="protein sequence ID" value="EHO63307.1"/>
    <property type="molecule type" value="Genomic_DNA"/>
</dbReference>
<reference evidence="7 8" key="1">
    <citation type="submission" date="2011-11" db="EMBL/GenBank/DDBJ databases">
        <title>The Genome Sequence of Dialister succinatiphilus YIT 11850.</title>
        <authorList>
            <consortium name="The Broad Institute Genome Sequencing Platform"/>
            <person name="Earl A."/>
            <person name="Ward D."/>
            <person name="Feldgarden M."/>
            <person name="Gevers D."/>
            <person name="Morotomi M."/>
            <person name="Young S.K."/>
            <person name="Zeng Q."/>
            <person name="Gargeya S."/>
            <person name="Fitzgerald M."/>
            <person name="Haas B."/>
            <person name="Abouelleil A."/>
            <person name="Alvarado L."/>
            <person name="Arachchi H.M."/>
            <person name="Berlin A."/>
            <person name="Brown A."/>
            <person name="Chapman S.B."/>
            <person name="Dunbar C."/>
            <person name="Gearin G."/>
            <person name="Goldberg J."/>
            <person name="Griggs A."/>
            <person name="Gujja S."/>
            <person name="Heiman D."/>
            <person name="Howarth C."/>
            <person name="Lui A."/>
            <person name="MacDonald P.J.P."/>
            <person name="Montmayeur A."/>
            <person name="Murphy C."/>
            <person name="Neiman D."/>
            <person name="Pearson M."/>
            <person name="Priest M."/>
            <person name="Roberts A."/>
            <person name="Saif S."/>
            <person name="Shea T."/>
            <person name="Sisk P."/>
            <person name="Stolte C."/>
            <person name="Sykes S."/>
            <person name="Wortman J."/>
            <person name="Nusbaum C."/>
            <person name="Birren B."/>
        </authorList>
    </citation>
    <scope>NUCLEOTIDE SEQUENCE [LARGE SCALE GENOMIC DNA]</scope>
    <source>
        <strain evidence="7 8">YIT 11850</strain>
    </source>
</reference>
<dbReference type="Pfam" id="PF00877">
    <property type="entry name" value="NLPC_P60"/>
    <property type="match status" value="1"/>
</dbReference>
<organism evidence="7 8">
    <name type="scientific">Dialister succinatiphilus YIT 11850</name>
    <dbReference type="NCBI Taxonomy" id="742743"/>
    <lineage>
        <taxon>Bacteria</taxon>
        <taxon>Bacillati</taxon>
        <taxon>Bacillota</taxon>
        <taxon>Negativicutes</taxon>
        <taxon>Veillonellales</taxon>
        <taxon>Veillonellaceae</taxon>
        <taxon>Dialister</taxon>
    </lineage>
</organism>
<comment type="similarity">
    <text evidence="1">Belongs to the peptidase C40 family.</text>
</comment>
<dbReference type="PATRIC" id="fig|742743.3.peg.741"/>
<evidence type="ECO:0000256" key="5">
    <source>
        <dbReference type="SAM" id="SignalP"/>
    </source>
</evidence>
<dbReference type="InterPro" id="IPR000064">
    <property type="entry name" value="NLP_P60_dom"/>
</dbReference>
<keyword evidence="3" id="KW-0378">Hydrolase</keyword>
<dbReference type="InterPro" id="IPR036365">
    <property type="entry name" value="PGBD-like_sf"/>
</dbReference>
<dbReference type="PANTHER" id="PTHR47053:SF1">
    <property type="entry name" value="MUREIN DD-ENDOPEPTIDASE MEPH-RELATED"/>
    <property type="match status" value="1"/>
</dbReference>
<evidence type="ECO:0000256" key="3">
    <source>
        <dbReference type="ARBA" id="ARBA00022801"/>
    </source>
</evidence>
<proteinExistence type="inferred from homology"/>
<dbReference type="InterPro" id="IPR036366">
    <property type="entry name" value="PGBDSf"/>
</dbReference>
<protein>
    <recommendedName>
        <fullName evidence="6">NlpC/P60 domain-containing protein</fullName>
    </recommendedName>
</protein>
<dbReference type="SUPFAM" id="SSF47090">
    <property type="entry name" value="PGBD-like"/>
    <property type="match status" value="1"/>
</dbReference>
<dbReference type="STRING" id="742743.HMPREF9453_00732"/>
<dbReference type="GO" id="GO:0008234">
    <property type="term" value="F:cysteine-type peptidase activity"/>
    <property type="evidence" value="ECO:0007669"/>
    <property type="project" value="UniProtKB-KW"/>
</dbReference>
<dbReference type="PROSITE" id="PS51935">
    <property type="entry name" value="NLPC_P60"/>
    <property type="match status" value="1"/>
</dbReference>
<dbReference type="RefSeq" id="WP_008859236.1">
    <property type="nucleotide sequence ID" value="NZ_JH591187.1"/>
</dbReference>
<keyword evidence="4" id="KW-0788">Thiol protease</keyword>
<accession>H1CZD9</accession>
<sequence>MKRRLCVLLLTGVLALGTAGISHADYMIGSQGPEVRNLQKRLNVYGFKVKADGNFNVATCNAVKKFQRRKHLSADGIVGPVTYKALMGKTMYRAKADKPSGRGNASIPYVGIDDSRVEWHKAGPVSDTVRAITAEAQKYVGVPYQFGGTTPRGFDCSGFIQYVFNRKGIILPRGADEQYLSGRKISVNALEPGDLVFFNTYEEGVSHSGLYLGDGYFISATSSRGVAVATMKNGYWHDRYVGANRVL</sequence>
<evidence type="ECO:0000259" key="6">
    <source>
        <dbReference type="PROSITE" id="PS51935"/>
    </source>
</evidence>
<evidence type="ECO:0000313" key="7">
    <source>
        <dbReference type="EMBL" id="EHO63307.1"/>
    </source>
</evidence>
<dbReference type="eggNOG" id="COG0791">
    <property type="taxonomic scope" value="Bacteria"/>
</dbReference>
<evidence type="ECO:0000313" key="8">
    <source>
        <dbReference type="Proteomes" id="UP000003277"/>
    </source>
</evidence>
<dbReference type="Gene3D" id="3.90.1720.10">
    <property type="entry name" value="endopeptidase domain like (from Nostoc punctiforme)"/>
    <property type="match status" value="1"/>
</dbReference>
<dbReference type="OrthoDB" id="9808890at2"/>
<dbReference type="Gene3D" id="1.10.101.10">
    <property type="entry name" value="PGBD-like superfamily/PGBD"/>
    <property type="match status" value="1"/>
</dbReference>
<dbReference type="PANTHER" id="PTHR47053">
    <property type="entry name" value="MUREIN DD-ENDOPEPTIDASE MEPH-RELATED"/>
    <property type="match status" value="1"/>
</dbReference>
<feature type="domain" description="NlpC/P60" evidence="6">
    <location>
        <begin position="126"/>
        <end position="247"/>
    </location>
</feature>
<evidence type="ECO:0000256" key="2">
    <source>
        <dbReference type="ARBA" id="ARBA00022670"/>
    </source>
</evidence>
<dbReference type="InterPro" id="IPR002477">
    <property type="entry name" value="Peptidoglycan-bd-like"/>
</dbReference>
<comment type="caution">
    <text evidence="7">The sequence shown here is derived from an EMBL/GenBank/DDBJ whole genome shotgun (WGS) entry which is preliminary data.</text>
</comment>